<keyword evidence="2" id="KW-1185">Reference proteome</keyword>
<accession>A0A9R1CC59</accession>
<dbReference type="Proteomes" id="UP000825483">
    <property type="component" value="Unassembled WGS sequence"/>
</dbReference>
<dbReference type="AlphaFoldDB" id="A0A9R1CC59"/>
<proteinExistence type="predicted"/>
<dbReference type="RefSeq" id="WP_223928523.1">
    <property type="nucleotide sequence ID" value="NZ_BPTU01000002.1"/>
</dbReference>
<evidence type="ECO:0000313" key="2">
    <source>
        <dbReference type="Proteomes" id="UP000825483"/>
    </source>
</evidence>
<comment type="caution">
    <text evidence="1">The sequence shown here is derived from an EMBL/GenBank/DDBJ whole genome shotgun (WGS) entry which is preliminary data.</text>
</comment>
<name>A0A9R1CC59_9BACT</name>
<protein>
    <submittedName>
        <fullName evidence="1">Uncharacterized protein</fullName>
    </submittedName>
</protein>
<evidence type="ECO:0000313" key="1">
    <source>
        <dbReference type="EMBL" id="GJG59890.1"/>
    </source>
</evidence>
<reference evidence="1" key="1">
    <citation type="journal article" date="2022" name="Int. J. Syst. Evol. Microbiol.">
        <title>Prevotella lacticifex sp. nov., isolated from the rumen of cows.</title>
        <authorList>
            <person name="Shinkai T."/>
            <person name="Ikeyama N."/>
            <person name="Kumagai M."/>
            <person name="Ohmori H."/>
            <person name="Sakamoto M."/>
            <person name="Ohkuma M."/>
            <person name="Mitsumori M."/>
        </authorList>
    </citation>
    <scope>NUCLEOTIDE SEQUENCE</scope>
    <source>
        <strain evidence="1">R5076</strain>
    </source>
</reference>
<organism evidence="1 2">
    <name type="scientific">Prevotella lacticifex</name>
    <dbReference type="NCBI Taxonomy" id="2854755"/>
    <lineage>
        <taxon>Bacteria</taxon>
        <taxon>Pseudomonadati</taxon>
        <taxon>Bacteroidota</taxon>
        <taxon>Bacteroidia</taxon>
        <taxon>Bacteroidales</taxon>
        <taxon>Prevotellaceae</taxon>
        <taxon>Prevotella</taxon>
    </lineage>
</organism>
<dbReference type="EMBL" id="BPUB01000002">
    <property type="protein sequence ID" value="GJG59890.1"/>
    <property type="molecule type" value="Genomic_DNA"/>
</dbReference>
<gene>
    <name evidence="1" type="ORF">PRLR5076_27410</name>
</gene>
<sequence>MNLREFITKYLIEEVGKIKSDHPFLAFSVMSIGIEFLGKCLNYTTIEDICGDAGKGESANNFNYAVCNLKSFAKYSFLCDSSLDSGNWLYHHLRCGFAHNFMVKQGLSLSGGSNDFSDKTNIIIGCKDFYDDFYSACCELMEMEDKASLMAENFVDEENNITGTTTNN</sequence>
<dbReference type="GeneID" id="72466066"/>